<feature type="compositionally biased region" description="Basic and acidic residues" evidence="1">
    <location>
        <begin position="1"/>
        <end position="12"/>
    </location>
</feature>
<evidence type="ECO:0000313" key="3">
    <source>
        <dbReference type="Proteomes" id="UP000031970"/>
    </source>
</evidence>
<dbReference type="Pfam" id="PF09234">
    <property type="entry name" value="DUF1963"/>
    <property type="match status" value="1"/>
</dbReference>
<name>A0ABD3ZSC1_BACIU</name>
<accession>A0ABD3ZSC1</accession>
<dbReference type="InterPro" id="IPR015315">
    <property type="entry name" value="DUF1963"/>
</dbReference>
<dbReference type="InterPro" id="IPR035948">
    <property type="entry name" value="YwqG-like_sf"/>
</dbReference>
<feature type="region of interest" description="Disordered" evidence="1">
    <location>
        <begin position="1"/>
        <end position="31"/>
    </location>
</feature>
<dbReference type="Proteomes" id="UP000031970">
    <property type="component" value="Unassembled WGS sequence"/>
</dbReference>
<reference evidence="2 3" key="1">
    <citation type="submission" date="2014-11" db="EMBL/GenBank/DDBJ databases">
        <title>Draft Genome Sequences of Nine Bacillus subtilis Strains that Form Spores with High Heat-Resistance.</title>
        <authorList>
            <person name="Krawcyk A.O."/>
            <person name="Berendsen E.M."/>
            <person name="de Jong A."/>
            <person name="Holsappel S."/>
            <person name="Eijlander R.T."/>
            <person name="Wells-Bennik M."/>
            <person name="Kuipers O.P."/>
        </authorList>
    </citation>
    <scope>NUCLEOTIDE SEQUENCE [LARGE SCALE GENOMIC DNA]</scope>
    <source>
        <strain evidence="2 3">B4067</strain>
    </source>
</reference>
<proteinExistence type="predicted"/>
<gene>
    <name evidence="2" type="ORF">B4067_4056</name>
</gene>
<evidence type="ECO:0008006" key="4">
    <source>
        <dbReference type="Google" id="ProtNLM"/>
    </source>
</evidence>
<dbReference type="EMBL" id="JSXS01000078">
    <property type="protein sequence ID" value="KIL31010.1"/>
    <property type="molecule type" value="Genomic_DNA"/>
</dbReference>
<dbReference type="SUPFAM" id="SSF103032">
    <property type="entry name" value="Hypothetical protein YwqG"/>
    <property type="match status" value="1"/>
</dbReference>
<comment type="caution">
    <text evidence="2">The sequence shown here is derived from an EMBL/GenBank/DDBJ whole genome shotgun (WGS) entry which is preliminary data.</text>
</comment>
<feature type="compositionally biased region" description="Basic and acidic residues" evidence="1">
    <location>
        <begin position="22"/>
        <end position="31"/>
    </location>
</feature>
<evidence type="ECO:0000256" key="1">
    <source>
        <dbReference type="SAM" id="MobiDB-lite"/>
    </source>
</evidence>
<sequence>MKNIRRNEENQKIKPWRCRKRRESDESSARKMRPYRDLLENSAKEYVKLNVRTGKTGRYDSKIAGDPYFPKHETYPTDENGQPMKLLAQINFSHIPQLDGYPSSGILQFYISVHDDVYGLNFDDRCEQKNFRVIYFENIVENEDELVSDFSFIGTGECDFPILSEAAVEPVKSSEWVLPTDFQFEQYTGMETMEFFGQFGEDEEDIYNELAENGFGHKIGGYASFTQHDPREYEYNKHTVLLLQIDSDDDICSMWGDVGIANFFITPDDLRKKDFSNVLYNWDCS</sequence>
<dbReference type="Gene3D" id="2.30.320.10">
    <property type="entry name" value="YwqG-like"/>
    <property type="match status" value="1"/>
</dbReference>
<dbReference type="AlphaFoldDB" id="A0ABD3ZSC1"/>
<dbReference type="PANTHER" id="PTHR36436">
    <property type="entry name" value="SLL5081 PROTEIN"/>
    <property type="match status" value="1"/>
</dbReference>
<protein>
    <recommendedName>
        <fullName evidence="4">DUF1963 domain-containing protein</fullName>
    </recommendedName>
</protein>
<dbReference type="PANTHER" id="PTHR36436:SF6">
    <property type="entry name" value="SLL5081 PROTEIN"/>
    <property type="match status" value="1"/>
</dbReference>
<evidence type="ECO:0000313" key="2">
    <source>
        <dbReference type="EMBL" id="KIL31010.1"/>
    </source>
</evidence>
<organism evidence="2 3">
    <name type="scientific">Bacillus subtilis subsp. subtilis</name>
    <dbReference type="NCBI Taxonomy" id="135461"/>
    <lineage>
        <taxon>Bacteria</taxon>
        <taxon>Bacillati</taxon>
        <taxon>Bacillota</taxon>
        <taxon>Bacilli</taxon>
        <taxon>Bacillales</taxon>
        <taxon>Bacillaceae</taxon>
        <taxon>Bacillus</taxon>
    </lineage>
</organism>